<evidence type="ECO:0000313" key="6">
    <source>
        <dbReference type="Proteomes" id="UP000008743"/>
    </source>
</evidence>
<evidence type="ECO:0000256" key="3">
    <source>
        <dbReference type="PROSITE-ProRule" id="PRU00703"/>
    </source>
</evidence>
<dbReference type="STRING" id="595528.A0A0D2VYQ7"/>
<dbReference type="EMBL" id="KE346372">
    <property type="protein sequence ID" value="KJE96877.1"/>
    <property type="molecule type" value="Genomic_DNA"/>
</dbReference>
<evidence type="ECO:0000256" key="2">
    <source>
        <dbReference type="ARBA" id="ARBA00023122"/>
    </source>
</evidence>
<evidence type="ECO:0000259" key="4">
    <source>
        <dbReference type="PROSITE" id="PS51371"/>
    </source>
</evidence>
<dbReference type="FunCoup" id="A0A0D2VYQ7">
    <property type="interactions" value="26"/>
</dbReference>
<dbReference type="Gene3D" id="3.10.580.10">
    <property type="entry name" value="CBS-domain"/>
    <property type="match status" value="2"/>
</dbReference>
<feature type="domain" description="CBS" evidence="4">
    <location>
        <begin position="110"/>
        <end position="168"/>
    </location>
</feature>
<dbReference type="SUPFAM" id="SSF54631">
    <property type="entry name" value="CBS-domain pair"/>
    <property type="match status" value="2"/>
</dbReference>
<feature type="domain" description="CBS" evidence="4">
    <location>
        <begin position="184"/>
        <end position="241"/>
    </location>
</feature>
<dbReference type="PANTHER" id="PTHR13780">
    <property type="entry name" value="AMP-ACTIVATED PROTEIN KINASE, GAMMA REGULATORY SUBUNIT"/>
    <property type="match status" value="1"/>
</dbReference>
<dbReference type="AlphaFoldDB" id="A0A0D2VYQ7"/>
<dbReference type="GO" id="GO:0042149">
    <property type="term" value="P:cellular response to glucose starvation"/>
    <property type="evidence" value="ECO:0007669"/>
    <property type="project" value="TreeGrafter"/>
</dbReference>
<name>A0A0D2VYQ7_CAPO3</name>
<dbReference type="InterPro" id="IPR000644">
    <property type="entry name" value="CBS_dom"/>
</dbReference>
<dbReference type="GO" id="GO:0004865">
    <property type="term" value="F:protein serine/threonine phosphatase inhibitor activity"/>
    <property type="evidence" value="ECO:0007669"/>
    <property type="project" value="TreeGrafter"/>
</dbReference>
<dbReference type="PhylomeDB" id="A0A0D2VYQ7"/>
<dbReference type="InterPro" id="IPR050511">
    <property type="entry name" value="AMPK_gamma/SDS23_families"/>
</dbReference>
<evidence type="ECO:0000313" key="5">
    <source>
        <dbReference type="EMBL" id="KJE96877.1"/>
    </source>
</evidence>
<feature type="domain" description="CBS" evidence="4">
    <location>
        <begin position="23"/>
        <end position="85"/>
    </location>
</feature>
<reference evidence="6" key="1">
    <citation type="submission" date="2011-02" db="EMBL/GenBank/DDBJ databases">
        <title>The Genome Sequence of Capsaspora owczarzaki ATCC 30864.</title>
        <authorList>
            <person name="Russ C."/>
            <person name="Cuomo C."/>
            <person name="Burger G."/>
            <person name="Gray M.W."/>
            <person name="Holland P.W.H."/>
            <person name="King N."/>
            <person name="Lang F.B.F."/>
            <person name="Roger A.J."/>
            <person name="Ruiz-Trillo I."/>
            <person name="Young S.K."/>
            <person name="Zeng Q."/>
            <person name="Gargeya S."/>
            <person name="Alvarado L."/>
            <person name="Berlin A."/>
            <person name="Chapman S.B."/>
            <person name="Chen Z."/>
            <person name="Freedman E."/>
            <person name="Gellesch M."/>
            <person name="Goldberg J."/>
            <person name="Griggs A."/>
            <person name="Gujja S."/>
            <person name="Heilman E."/>
            <person name="Heiman D."/>
            <person name="Howarth C."/>
            <person name="Mehta T."/>
            <person name="Neiman D."/>
            <person name="Pearson M."/>
            <person name="Roberts A."/>
            <person name="Saif S."/>
            <person name="Shea T."/>
            <person name="Shenoy N."/>
            <person name="Sisk P."/>
            <person name="Stolte C."/>
            <person name="Sykes S."/>
            <person name="White J."/>
            <person name="Yandava C."/>
            <person name="Haas B."/>
            <person name="Nusbaum C."/>
            <person name="Birren B."/>
        </authorList>
    </citation>
    <scope>NUCLEOTIDE SEQUENCE</scope>
    <source>
        <strain evidence="6">ATCC 30864</strain>
    </source>
</reference>
<gene>
    <name evidence="5" type="ORF">CAOG_007130</name>
</gene>
<dbReference type="Pfam" id="PF00571">
    <property type="entry name" value="CBS"/>
    <property type="match status" value="4"/>
</dbReference>
<keyword evidence="6" id="KW-1185">Reference proteome</keyword>
<dbReference type="CDD" id="cd02205">
    <property type="entry name" value="CBS_pair_SF"/>
    <property type="match status" value="3"/>
</dbReference>
<dbReference type="InParanoid" id="A0A0D2VYQ7"/>
<accession>A0A0D2VYQ7</accession>
<dbReference type="RefSeq" id="XP_004343854.1">
    <property type="nucleotide sequence ID" value="XM_004343804.2"/>
</dbReference>
<keyword evidence="2 3" id="KW-0129">CBS domain</keyword>
<dbReference type="OMA" id="VRQQDYK"/>
<dbReference type="eggNOG" id="KOG1764">
    <property type="taxonomic scope" value="Eukaryota"/>
</dbReference>
<dbReference type="Proteomes" id="UP000008743">
    <property type="component" value="Unassembled WGS sequence"/>
</dbReference>
<feature type="domain" description="CBS" evidence="4">
    <location>
        <begin position="268"/>
        <end position="325"/>
    </location>
</feature>
<dbReference type="PROSITE" id="PS51371">
    <property type="entry name" value="CBS"/>
    <property type="match status" value="4"/>
</dbReference>
<sequence>MSAQDTELTAAWASIRCGFLTQEQPELIVVDADSQIVSACKTLADNGISSAPVFDSAKNSYLGMLEYADLVALVLAAKQRSHLPEGNESLENYISQGGQFQVAVRHAVDISERNPFYSLFPESTLLNAVQVFSSGAVRRIVVMSGDGKLHGIISQTTVLRFVHDHLLSQMDGIVRQTLEQLNIGSQPVVQLNGNAPVIDALELMHTHKFSSVALVESDGTISGNISLSDVKLLFRKRSLGLLSHSCRTYVATIRQEEIRHASPEHPEASTAKWPYWSVPVTATLHSVILKMVATRSHHIFVIDAHKRPIRIVSVGDVLRALTPRE</sequence>
<evidence type="ECO:0000256" key="1">
    <source>
        <dbReference type="ARBA" id="ARBA00022737"/>
    </source>
</evidence>
<dbReference type="InterPro" id="IPR046342">
    <property type="entry name" value="CBS_dom_sf"/>
</dbReference>
<dbReference type="PANTHER" id="PTHR13780:SF36">
    <property type="entry name" value="CBS DOMAIN-CONTAINING PROTEIN"/>
    <property type="match status" value="1"/>
</dbReference>
<protein>
    <recommendedName>
        <fullName evidence="4">CBS domain-containing protein</fullName>
    </recommendedName>
</protein>
<keyword evidence="1" id="KW-0677">Repeat</keyword>
<proteinExistence type="predicted"/>
<organism evidence="5 6">
    <name type="scientific">Capsaspora owczarzaki (strain ATCC 30864)</name>
    <dbReference type="NCBI Taxonomy" id="595528"/>
    <lineage>
        <taxon>Eukaryota</taxon>
        <taxon>Filasterea</taxon>
        <taxon>Capsaspora</taxon>
    </lineage>
</organism>
<dbReference type="OrthoDB" id="449052at2759"/>
<dbReference type="SMART" id="SM00116">
    <property type="entry name" value="CBS"/>
    <property type="match status" value="4"/>
</dbReference>